<keyword evidence="2" id="KW-0560">Oxidoreductase</keyword>
<evidence type="ECO:0000313" key="3">
    <source>
        <dbReference type="EMBL" id="MCR2807808.1"/>
    </source>
</evidence>
<evidence type="ECO:0000256" key="1">
    <source>
        <dbReference type="ARBA" id="ARBA00006484"/>
    </source>
</evidence>
<comment type="similarity">
    <text evidence="1">Belongs to the short-chain dehydrogenases/reductases (SDR) family.</text>
</comment>
<dbReference type="GO" id="GO:0008206">
    <property type="term" value="P:bile acid metabolic process"/>
    <property type="evidence" value="ECO:0007669"/>
    <property type="project" value="UniProtKB-ARBA"/>
</dbReference>
<dbReference type="GO" id="GO:0016491">
    <property type="term" value="F:oxidoreductase activity"/>
    <property type="evidence" value="ECO:0007669"/>
    <property type="project" value="UniProtKB-KW"/>
</dbReference>
<dbReference type="InterPro" id="IPR002347">
    <property type="entry name" value="SDR_fam"/>
</dbReference>
<evidence type="ECO:0000313" key="4">
    <source>
        <dbReference type="Proteomes" id="UP001141950"/>
    </source>
</evidence>
<accession>A0A9X2MTP3</accession>
<organism evidence="3 4">
    <name type="scientific">Paenibacillus soyae</name>
    <dbReference type="NCBI Taxonomy" id="2969249"/>
    <lineage>
        <taxon>Bacteria</taxon>
        <taxon>Bacillati</taxon>
        <taxon>Bacillota</taxon>
        <taxon>Bacilli</taxon>
        <taxon>Bacillales</taxon>
        <taxon>Paenibacillaceae</taxon>
        <taxon>Paenibacillus</taxon>
    </lineage>
</organism>
<dbReference type="EMBL" id="JANIPJ010000034">
    <property type="protein sequence ID" value="MCR2807808.1"/>
    <property type="molecule type" value="Genomic_DNA"/>
</dbReference>
<dbReference type="InterPro" id="IPR036291">
    <property type="entry name" value="NAD(P)-bd_dom_sf"/>
</dbReference>
<dbReference type="Proteomes" id="UP001141950">
    <property type="component" value="Unassembled WGS sequence"/>
</dbReference>
<dbReference type="CDD" id="cd05233">
    <property type="entry name" value="SDR_c"/>
    <property type="match status" value="1"/>
</dbReference>
<gene>
    <name evidence="3" type="ORF">NQZ67_28420</name>
</gene>
<evidence type="ECO:0000256" key="2">
    <source>
        <dbReference type="ARBA" id="ARBA00023002"/>
    </source>
</evidence>
<dbReference type="Gene3D" id="3.40.50.720">
    <property type="entry name" value="NAD(P)-binding Rossmann-like Domain"/>
    <property type="match status" value="1"/>
</dbReference>
<dbReference type="PANTHER" id="PTHR24321:SF8">
    <property type="entry name" value="ESTRADIOL 17-BETA-DEHYDROGENASE 8-RELATED"/>
    <property type="match status" value="1"/>
</dbReference>
<comment type="caution">
    <text evidence="3">The sequence shown here is derived from an EMBL/GenBank/DDBJ whole genome shotgun (WGS) entry which is preliminary data.</text>
</comment>
<dbReference type="FunFam" id="3.40.50.720:FF:000084">
    <property type="entry name" value="Short-chain dehydrogenase reductase"/>
    <property type="match status" value="1"/>
</dbReference>
<sequence>MDNNKLLADGRVKDKVAVITGAGSGIGRAAALKLAQHGAKIVLVDLINERSEKVEEAINEMGGEAIFADTDVSDPARVEQAMKKAAERFGGIDILFANAGVNGTLAPIEHLKPEDWDQTLGINLKGTFLSVKYALPHMTARGGSIIITSSINGSRKFTGFGMSAYSSSKAGQIAFAKMAALELAHHRIRVNAICPGAIETNIGQNTNRTPEVDEIAIPIEYPQGNQPLEHGPGHPNQVADLVLFLASEESSHISGTAIYIDGVESLL</sequence>
<dbReference type="NCBIfam" id="NF004203">
    <property type="entry name" value="PRK05653.2-4"/>
    <property type="match status" value="1"/>
</dbReference>
<dbReference type="Pfam" id="PF13561">
    <property type="entry name" value="adh_short_C2"/>
    <property type="match status" value="1"/>
</dbReference>
<proteinExistence type="inferred from homology"/>
<dbReference type="RefSeq" id="WP_257452642.1">
    <property type="nucleotide sequence ID" value="NZ_JANIPJ010000034.1"/>
</dbReference>
<reference evidence="3" key="1">
    <citation type="submission" date="2022-08" db="EMBL/GenBank/DDBJ databases">
        <title>The genomic sequence of strain Paenibacillus sp. SCIV0701.</title>
        <authorList>
            <person name="Zhao H."/>
        </authorList>
    </citation>
    <scope>NUCLEOTIDE SEQUENCE</scope>
    <source>
        <strain evidence="3">SCIV0701</strain>
    </source>
</reference>
<name>A0A9X2MTP3_9BACL</name>
<dbReference type="PANTHER" id="PTHR24321">
    <property type="entry name" value="DEHYDROGENASES, SHORT CHAIN"/>
    <property type="match status" value="1"/>
</dbReference>
<protein>
    <submittedName>
        <fullName evidence="3">SDR family oxidoreductase</fullName>
    </submittedName>
</protein>
<keyword evidence="4" id="KW-1185">Reference proteome</keyword>
<dbReference type="PRINTS" id="PR00080">
    <property type="entry name" value="SDRFAMILY"/>
</dbReference>
<dbReference type="SUPFAM" id="SSF51735">
    <property type="entry name" value="NAD(P)-binding Rossmann-fold domains"/>
    <property type="match status" value="1"/>
</dbReference>
<dbReference type="PRINTS" id="PR00081">
    <property type="entry name" value="GDHRDH"/>
</dbReference>
<dbReference type="AlphaFoldDB" id="A0A9X2MTP3"/>